<organism evidence="2 3">
    <name type="scientific">Halorhabdus utahensis (strain DSM 12940 / JCM 11049 / AX-2)</name>
    <dbReference type="NCBI Taxonomy" id="519442"/>
    <lineage>
        <taxon>Archaea</taxon>
        <taxon>Methanobacteriati</taxon>
        <taxon>Methanobacteriota</taxon>
        <taxon>Stenosarchaea group</taxon>
        <taxon>Halobacteria</taxon>
        <taxon>Halobacteriales</taxon>
        <taxon>Haloarculaceae</taxon>
        <taxon>Halorhabdus</taxon>
    </lineage>
</organism>
<keyword evidence="3" id="KW-1185">Reference proteome</keyword>
<reference evidence="2 3" key="1">
    <citation type="journal article" date="2009" name="Stand. Genomic Sci.">
        <title>Complete genome sequence of Halorhabdus utahensis type strain (AX-2).</title>
        <authorList>
            <person name="Anderson I."/>
            <person name="Tindall B.J."/>
            <person name="Pomrenke H."/>
            <person name="Goker M."/>
            <person name="Lapidus A."/>
            <person name="Nolan M."/>
            <person name="Copeland A."/>
            <person name="Glavina Del Rio T."/>
            <person name="Chen F."/>
            <person name="Tice H."/>
            <person name="Cheng J.F."/>
            <person name="Lucas S."/>
            <person name="Chertkov O."/>
            <person name="Bruce D."/>
            <person name="Brettin T."/>
            <person name="Detter J.C."/>
            <person name="Han C."/>
            <person name="Goodwin L."/>
            <person name="Land M."/>
            <person name="Hauser L."/>
            <person name="Chang Y.J."/>
            <person name="Jeffries C.D."/>
            <person name="Pitluck S."/>
            <person name="Pati A."/>
            <person name="Mavromatis K."/>
            <person name="Ivanova N."/>
            <person name="Ovchinnikova G."/>
            <person name="Chen A."/>
            <person name="Palaniappan K."/>
            <person name="Chain P."/>
            <person name="Rohde M."/>
            <person name="Bristow J."/>
            <person name="Eisen J.A."/>
            <person name="Markowitz V."/>
            <person name="Hugenholtz P."/>
            <person name="Kyrpides N.C."/>
            <person name="Klenk H.P."/>
        </authorList>
    </citation>
    <scope>NUCLEOTIDE SEQUENCE [LARGE SCALE GENOMIC DNA]</scope>
    <source>
        <strain evidence="3">DSM 12940 / JCM 11049 / AX-2</strain>
    </source>
</reference>
<feature type="compositionally biased region" description="Basic and acidic residues" evidence="1">
    <location>
        <begin position="1"/>
        <end position="19"/>
    </location>
</feature>
<feature type="region of interest" description="Disordered" evidence="1">
    <location>
        <begin position="1"/>
        <end position="29"/>
    </location>
</feature>
<dbReference type="STRING" id="519442.Huta_1067"/>
<dbReference type="AlphaFoldDB" id="C7NM42"/>
<proteinExistence type="predicted"/>
<sequence length="78" mass="8493">MGNANDKRLGNFVDGRETNNCDPSITGDRNGSAVYIGKGLDDTHAVNDSFYKAVAGAWTDRLSITAEDSQTKSQIRER</sequence>
<dbReference type="EMBL" id="CP001687">
    <property type="protein sequence ID" value="ACV11250.1"/>
    <property type="molecule type" value="Genomic_DNA"/>
</dbReference>
<protein>
    <submittedName>
        <fullName evidence="2">Uncharacterized protein</fullName>
    </submittedName>
</protein>
<evidence type="ECO:0000256" key="1">
    <source>
        <dbReference type="SAM" id="MobiDB-lite"/>
    </source>
</evidence>
<evidence type="ECO:0000313" key="2">
    <source>
        <dbReference type="EMBL" id="ACV11250.1"/>
    </source>
</evidence>
<feature type="compositionally biased region" description="Polar residues" evidence="1">
    <location>
        <begin position="20"/>
        <end position="29"/>
    </location>
</feature>
<accession>C7NM42</accession>
<dbReference type="HOGENOM" id="CLU_2613535_0_0_2"/>
<name>C7NM42_HALUD</name>
<dbReference type="Proteomes" id="UP000002071">
    <property type="component" value="Chromosome"/>
</dbReference>
<gene>
    <name evidence="2" type="ordered locus">Huta_1067</name>
</gene>
<evidence type="ECO:0000313" key="3">
    <source>
        <dbReference type="Proteomes" id="UP000002071"/>
    </source>
</evidence>
<dbReference type="KEGG" id="hut:Huta_1067"/>